<comment type="caution">
    <text evidence="11">The sequence shown here is derived from an EMBL/GenBank/DDBJ whole genome shotgun (WGS) entry which is preliminary data.</text>
</comment>
<dbReference type="GO" id="GO:0005886">
    <property type="term" value="C:plasma membrane"/>
    <property type="evidence" value="ECO:0007669"/>
    <property type="project" value="UniProtKB-SubCell"/>
</dbReference>
<dbReference type="PANTHER" id="PTHR43470:SF5">
    <property type="entry name" value="PHOSPHATE TRANSPORT SYSTEM PERMEASE PROTEIN PSTA"/>
    <property type="match status" value="1"/>
</dbReference>
<evidence type="ECO:0000256" key="5">
    <source>
        <dbReference type="ARBA" id="ARBA00022475"/>
    </source>
</evidence>
<keyword evidence="6 9" id="KW-0812">Transmembrane</keyword>
<feature type="transmembrane region" description="Helical" evidence="9">
    <location>
        <begin position="252"/>
        <end position="268"/>
    </location>
</feature>
<dbReference type="Pfam" id="PF00528">
    <property type="entry name" value="BPD_transp_1"/>
    <property type="match status" value="1"/>
</dbReference>
<evidence type="ECO:0000256" key="2">
    <source>
        <dbReference type="ARBA" id="ARBA00007069"/>
    </source>
</evidence>
<dbReference type="OrthoDB" id="9807065at2"/>
<feature type="transmembrane region" description="Helical" evidence="9">
    <location>
        <begin position="179"/>
        <end position="198"/>
    </location>
</feature>
<evidence type="ECO:0000256" key="4">
    <source>
        <dbReference type="ARBA" id="ARBA00022448"/>
    </source>
</evidence>
<dbReference type="PANTHER" id="PTHR43470">
    <property type="entry name" value="PHOSPHATE TRANSPORT SYSTEM PERMEASE PROTEIN PSTA-RELATED"/>
    <property type="match status" value="1"/>
</dbReference>
<evidence type="ECO:0000256" key="8">
    <source>
        <dbReference type="ARBA" id="ARBA00023136"/>
    </source>
</evidence>
<gene>
    <name evidence="11" type="primary">pstA</name>
    <name evidence="11" type="ORF">KOR42_19630</name>
</gene>
<dbReference type="EMBL" id="SIHI01000001">
    <property type="protein sequence ID" value="TWT58581.1"/>
    <property type="molecule type" value="Genomic_DNA"/>
</dbReference>
<dbReference type="AlphaFoldDB" id="A0A5C5X8B1"/>
<evidence type="ECO:0000256" key="7">
    <source>
        <dbReference type="ARBA" id="ARBA00022989"/>
    </source>
</evidence>
<comment type="subcellular location">
    <subcellularLocation>
        <location evidence="1 9">Cell membrane</location>
        <topology evidence="1 9">Multi-pass membrane protein</topology>
    </subcellularLocation>
</comment>
<feature type="domain" description="ABC transmembrane type-1" evidence="10">
    <location>
        <begin position="76"/>
        <end position="332"/>
    </location>
</feature>
<dbReference type="InterPro" id="IPR035906">
    <property type="entry name" value="MetI-like_sf"/>
</dbReference>
<evidence type="ECO:0000256" key="1">
    <source>
        <dbReference type="ARBA" id="ARBA00004651"/>
    </source>
</evidence>
<feature type="transmembrane region" description="Helical" evidence="9">
    <location>
        <begin position="313"/>
        <end position="335"/>
    </location>
</feature>
<dbReference type="GO" id="GO:0035435">
    <property type="term" value="P:phosphate ion transmembrane transport"/>
    <property type="evidence" value="ECO:0007669"/>
    <property type="project" value="InterPro"/>
</dbReference>
<keyword evidence="12" id="KW-1185">Reference proteome</keyword>
<reference evidence="11 12" key="1">
    <citation type="submission" date="2019-02" db="EMBL/GenBank/DDBJ databases">
        <title>Deep-cultivation of Planctomycetes and their phenomic and genomic characterization uncovers novel biology.</title>
        <authorList>
            <person name="Wiegand S."/>
            <person name="Jogler M."/>
            <person name="Boedeker C."/>
            <person name="Pinto D."/>
            <person name="Vollmers J."/>
            <person name="Rivas-Marin E."/>
            <person name="Kohn T."/>
            <person name="Peeters S.H."/>
            <person name="Heuer A."/>
            <person name="Rast P."/>
            <person name="Oberbeckmann S."/>
            <person name="Bunk B."/>
            <person name="Jeske O."/>
            <person name="Meyerdierks A."/>
            <person name="Storesund J.E."/>
            <person name="Kallscheuer N."/>
            <person name="Luecker S."/>
            <person name="Lage O.M."/>
            <person name="Pohl T."/>
            <person name="Merkel B.J."/>
            <person name="Hornburger P."/>
            <person name="Mueller R.-W."/>
            <person name="Bruemmer F."/>
            <person name="Labrenz M."/>
            <person name="Spormann A.M."/>
            <person name="Op Den Camp H."/>
            <person name="Overmann J."/>
            <person name="Amann R."/>
            <person name="Jetten M.S.M."/>
            <person name="Mascher T."/>
            <person name="Medema M.H."/>
            <person name="Devos D.P."/>
            <person name="Kaster A.-K."/>
            <person name="Ovreas L."/>
            <person name="Rohde M."/>
            <person name="Galperin M.Y."/>
            <person name="Jogler C."/>
        </authorList>
    </citation>
    <scope>NUCLEOTIDE SEQUENCE [LARGE SCALE GENOMIC DNA]</scope>
    <source>
        <strain evidence="11 12">KOR42</strain>
    </source>
</reference>
<feature type="transmembrane region" description="Helical" evidence="9">
    <location>
        <begin position="121"/>
        <end position="142"/>
    </location>
</feature>
<sequence>MSGPEQPTSTPKLRASGKKDSWFFAFICWLATWSSVVVLIVLLGAVTYQAVGWLDWQFLTSFDSRRPEKAGILSGILGTLWLIGLTSLFSVPIGIGAAIYLEEYAPDTFLTRIIRTNLANLAGVPSIVYGILGLTAFVRMFGLFGQEGYLSRALGVSIEGFFWSDHYNGYLIPLPFGRVVMAGAMTLTLLILPVIIIASQEALRAVPPSIRHASLALGATRWQTIWFQVLPASIPGIMTGVILSISRAIGETAPLVMLGAMTFVYFAPGDVDSLGYLAEHPEGLVKAPFDTFTAIPIQIFNWVRQAKAEFKNVAAAGIVVLLFILLLLNAVAVYLRYRSSRHLHW</sequence>
<evidence type="ECO:0000259" key="10">
    <source>
        <dbReference type="PROSITE" id="PS50928"/>
    </source>
</evidence>
<keyword evidence="7 9" id="KW-1133">Transmembrane helix</keyword>
<dbReference type="RefSeq" id="WP_146509068.1">
    <property type="nucleotide sequence ID" value="NZ_SIHI01000001.1"/>
</dbReference>
<evidence type="ECO:0000256" key="9">
    <source>
        <dbReference type="RuleBase" id="RU363043"/>
    </source>
</evidence>
<evidence type="ECO:0000256" key="6">
    <source>
        <dbReference type="ARBA" id="ARBA00022692"/>
    </source>
</evidence>
<proteinExistence type="inferred from homology"/>
<dbReference type="GO" id="GO:0005315">
    <property type="term" value="F:phosphate transmembrane transporter activity"/>
    <property type="evidence" value="ECO:0007669"/>
    <property type="project" value="InterPro"/>
</dbReference>
<evidence type="ECO:0000313" key="12">
    <source>
        <dbReference type="Proteomes" id="UP000317243"/>
    </source>
</evidence>
<dbReference type="InterPro" id="IPR000515">
    <property type="entry name" value="MetI-like"/>
</dbReference>
<feature type="transmembrane region" description="Helical" evidence="9">
    <location>
        <begin position="72"/>
        <end position="101"/>
    </location>
</feature>
<organism evidence="11 12">
    <name type="scientific">Thalassoglobus neptunius</name>
    <dbReference type="NCBI Taxonomy" id="1938619"/>
    <lineage>
        <taxon>Bacteria</taxon>
        <taxon>Pseudomonadati</taxon>
        <taxon>Planctomycetota</taxon>
        <taxon>Planctomycetia</taxon>
        <taxon>Planctomycetales</taxon>
        <taxon>Planctomycetaceae</taxon>
        <taxon>Thalassoglobus</taxon>
    </lineage>
</organism>
<protein>
    <recommendedName>
        <fullName evidence="3 9">Phosphate transport system permease protein PstA</fullName>
    </recommendedName>
</protein>
<evidence type="ECO:0000256" key="3">
    <source>
        <dbReference type="ARBA" id="ARBA00016864"/>
    </source>
</evidence>
<dbReference type="NCBIfam" id="TIGR00974">
    <property type="entry name" value="3a0107s02c"/>
    <property type="match status" value="1"/>
</dbReference>
<comment type="similarity">
    <text evidence="2 9">Belongs to the binding-protein-dependent transport system permease family. CysTW subfamily.</text>
</comment>
<dbReference type="InterPro" id="IPR005672">
    <property type="entry name" value="Phosphate_PstA"/>
</dbReference>
<dbReference type="SUPFAM" id="SSF161098">
    <property type="entry name" value="MetI-like"/>
    <property type="match status" value="1"/>
</dbReference>
<dbReference type="PROSITE" id="PS50928">
    <property type="entry name" value="ABC_TM1"/>
    <property type="match status" value="1"/>
</dbReference>
<dbReference type="CDD" id="cd06261">
    <property type="entry name" value="TM_PBP2"/>
    <property type="match status" value="1"/>
</dbReference>
<name>A0A5C5X8B1_9PLAN</name>
<keyword evidence="5 9" id="KW-1003">Cell membrane</keyword>
<feature type="transmembrane region" description="Helical" evidence="9">
    <location>
        <begin position="22"/>
        <end position="51"/>
    </location>
</feature>
<dbReference type="Gene3D" id="1.10.3720.10">
    <property type="entry name" value="MetI-like"/>
    <property type="match status" value="1"/>
</dbReference>
<keyword evidence="8 9" id="KW-0472">Membrane</keyword>
<keyword evidence="4" id="KW-0813">Transport</keyword>
<evidence type="ECO:0000313" key="11">
    <source>
        <dbReference type="EMBL" id="TWT58581.1"/>
    </source>
</evidence>
<dbReference type="Proteomes" id="UP000317243">
    <property type="component" value="Unassembled WGS sequence"/>
</dbReference>
<accession>A0A5C5X8B1</accession>